<dbReference type="AlphaFoldDB" id="U2QVT7"/>
<dbReference type="GeneID" id="95361008"/>
<dbReference type="Pfam" id="PF02801">
    <property type="entry name" value="Ketoacyl-synt_C"/>
    <property type="match status" value="1"/>
</dbReference>
<evidence type="ECO:0000256" key="4">
    <source>
        <dbReference type="RuleBase" id="RU003694"/>
    </source>
</evidence>
<evidence type="ECO:0000256" key="3">
    <source>
        <dbReference type="ARBA" id="ARBA00023315"/>
    </source>
</evidence>
<keyword evidence="2 4" id="KW-0808">Transferase</keyword>
<dbReference type="OrthoDB" id="416758at2"/>
<dbReference type="InterPro" id="IPR016039">
    <property type="entry name" value="Thiolase-like"/>
</dbReference>
<evidence type="ECO:0000313" key="7">
    <source>
        <dbReference type="Proteomes" id="UP000017052"/>
    </source>
</evidence>
<comment type="similarity">
    <text evidence="1 4">Belongs to the thiolase-like superfamily. Beta-ketoacyl-ACP synthases family.</text>
</comment>
<comment type="caution">
    <text evidence="6">The sequence shown here is derived from an EMBL/GenBank/DDBJ whole genome shotgun (WGS) entry which is preliminary data.</text>
</comment>
<sequence>MADDVAITGIGCVTPYGRGYQLFCEGVATGRDVIGPISRFDATPYLSNAAGEVPGGLVEEFLTPRLRKRTDRFTHLALLAAHDALVDAGLEVDTNVDGDRVGLSIGNALGGWEFAERELRALWTQGPREVSPYQATAWFPTAAQGNVTIQNAIRGPSRTFTLDRASSAYALIDAIRLLRHGHADAVLAGGTEAPISPYGWLCLQTSGLVARRPTDSDDSVAYHPYDHRHSGSVFGEGAGFLVLERGEFAHSRGAVILGWLSGWGRSTDGYMPYYTVEPSGEIYARAIADALHRAGAGMDSLGVVYSHGSGLPIEDVTELRALSIALGNGAEQVPITVPKPLFGHLLGAAFVLDVILALQSLRTRFVPPVAHFEQPAPGLPPSVSLARLGSSMRAGCTAALVTARGTGGTNAAVVISV</sequence>
<dbReference type="InterPro" id="IPR014031">
    <property type="entry name" value="Ketoacyl_synth_C"/>
</dbReference>
<evidence type="ECO:0000256" key="1">
    <source>
        <dbReference type="ARBA" id="ARBA00008467"/>
    </source>
</evidence>
<reference evidence="6" key="1">
    <citation type="submission" date="2013-08" db="EMBL/GenBank/DDBJ databases">
        <authorList>
            <person name="Durkin A.S."/>
            <person name="Haft D.R."/>
            <person name="McCorrison J."/>
            <person name="Torralba M."/>
            <person name="Gillis M."/>
            <person name="Haft D.H."/>
            <person name="Methe B."/>
            <person name="Sutton G."/>
            <person name="Nelson K.E."/>
        </authorList>
    </citation>
    <scope>NUCLEOTIDE SEQUENCE [LARGE SCALE GENOMIC DNA]</scope>
    <source>
        <strain evidence="6">F0233</strain>
    </source>
</reference>
<dbReference type="SUPFAM" id="SSF53901">
    <property type="entry name" value="Thiolase-like"/>
    <property type="match status" value="2"/>
</dbReference>
<organism evidence="6 7">
    <name type="scientific">Propionibacterium acidifaciens F0233</name>
    <dbReference type="NCBI Taxonomy" id="553198"/>
    <lineage>
        <taxon>Bacteria</taxon>
        <taxon>Bacillati</taxon>
        <taxon>Actinomycetota</taxon>
        <taxon>Actinomycetes</taxon>
        <taxon>Propionibacteriales</taxon>
        <taxon>Propionibacteriaceae</taxon>
        <taxon>Propionibacterium</taxon>
    </lineage>
</organism>
<dbReference type="Pfam" id="PF00109">
    <property type="entry name" value="ketoacyl-synt"/>
    <property type="match status" value="1"/>
</dbReference>
<evidence type="ECO:0000256" key="2">
    <source>
        <dbReference type="ARBA" id="ARBA00022679"/>
    </source>
</evidence>
<keyword evidence="7" id="KW-1185">Reference proteome</keyword>
<evidence type="ECO:0000313" key="6">
    <source>
        <dbReference type="EMBL" id="ERK60334.1"/>
    </source>
</evidence>
<name>U2QVT7_9ACTN</name>
<dbReference type="Proteomes" id="UP000017052">
    <property type="component" value="Unassembled WGS sequence"/>
</dbReference>
<keyword evidence="3" id="KW-0012">Acyltransferase</keyword>
<dbReference type="PROSITE" id="PS52004">
    <property type="entry name" value="KS3_2"/>
    <property type="match status" value="1"/>
</dbReference>
<dbReference type="PANTHER" id="PTHR11712">
    <property type="entry name" value="POLYKETIDE SYNTHASE-RELATED"/>
    <property type="match status" value="1"/>
</dbReference>
<dbReference type="InterPro" id="IPR014030">
    <property type="entry name" value="Ketoacyl_synth_N"/>
</dbReference>
<evidence type="ECO:0000259" key="5">
    <source>
        <dbReference type="PROSITE" id="PS52004"/>
    </source>
</evidence>
<dbReference type="EMBL" id="ACVN02000088">
    <property type="protein sequence ID" value="ERK60334.1"/>
    <property type="molecule type" value="Genomic_DNA"/>
</dbReference>
<accession>U2QVT7</accession>
<dbReference type="RefSeq" id="WP_021796833.1">
    <property type="nucleotide sequence ID" value="NZ_ACVN02000088.1"/>
</dbReference>
<protein>
    <submittedName>
        <fullName evidence="6">Beta-ketoacyl synthase, N-terminal domain protein</fullName>
    </submittedName>
</protein>
<dbReference type="GO" id="GO:0004315">
    <property type="term" value="F:3-oxoacyl-[acyl-carrier-protein] synthase activity"/>
    <property type="evidence" value="ECO:0007669"/>
    <property type="project" value="TreeGrafter"/>
</dbReference>
<feature type="domain" description="Ketosynthase family 3 (KS3)" evidence="5">
    <location>
        <begin position="2"/>
        <end position="417"/>
    </location>
</feature>
<proteinExistence type="inferred from homology"/>
<dbReference type="PANTHER" id="PTHR11712:SF322">
    <property type="entry name" value="POLYKETIDE BETA-KETOACYL SYNTHASE 2-RELATED"/>
    <property type="match status" value="1"/>
</dbReference>
<dbReference type="InterPro" id="IPR020841">
    <property type="entry name" value="PKS_Beta-ketoAc_synthase_dom"/>
</dbReference>
<dbReference type="InterPro" id="IPR000794">
    <property type="entry name" value="Beta-ketoacyl_synthase"/>
</dbReference>
<dbReference type="Gene3D" id="3.40.47.10">
    <property type="match status" value="2"/>
</dbReference>
<gene>
    <name evidence="6" type="ORF">HMPREF0682_2978</name>
</gene>
<dbReference type="GO" id="GO:0006633">
    <property type="term" value="P:fatty acid biosynthetic process"/>
    <property type="evidence" value="ECO:0007669"/>
    <property type="project" value="TreeGrafter"/>
</dbReference>
<dbReference type="SMART" id="SM00825">
    <property type="entry name" value="PKS_KS"/>
    <property type="match status" value="1"/>
</dbReference>